<dbReference type="OrthoDB" id="4652505at2759"/>
<comment type="caution">
    <text evidence="1">The sequence shown here is derived from an EMBL/GenBank/DDBJ whole genome shotgun (WGS) entry which is preliminary data.</text>
</comment>
<reference evidence="1" key="1">
    <citation type="submission" date="2022-10" db="EMBL/GenBank/DDBJ databases">
        <title>Tapping the CABI collections for fungal endophytes: first genome assemblies for Collariella, Neodidymelliopsis, Ascochyta clinopodiicola, Didymella pomorum, Didymosphaeria variabile, Neocosmospora piperis and Neocucurbitaria cava.</title>
        <authorList>
            <person name="Hill R."/>
        </authorList>
    </citation>
    <scope>NUCLEOTIDE SEQUENCE</scope>
    <source>
        <strain evidence="1">IMI 366586</strain>
    </source>
</reference>
<gene>
    <name evidence="1" type="ORF">N0V84_006128</name>
</gene>
<evidence type="ECO:0008006" key="3">
    <source>
        <dbReference type="Google" id="ProtNLM"/>
    </source>
</evidence>
<dbReference type="InterPro" id="IPR011047">
    <property type="entry name" value="Quinoprotein_ADH-like_sf"/>
</dbReference>
<dbReference type="AlphaFoldDB" id="A0A9W8WCH7"/>
<dbReference type="Gene3D" id="2.120.10.70">
    <property type="entry name" value="Fucose-specific lectin"/>
    <property type="match status" value="1"/>
</dbReference>
<dbReference type="SUPFAM" id="SSF50998">
    <property type="entry name" value="Quinoprotein alcohol dehydrogenase-like"/>
    <property type="match status" value="1"/>
</dbReference>
<name>A0A9W8WCH7_9HYPO</name>
<evidence type="ECO:0000313" key="1">
    <source>
        <dbReference type="EMBL" id="KAJ4319847.1"/>
    </source>
</evidence>
<dbReference type="Proteomes" id="UP001140502">
    <property type="component" value="Unassembled WGS sequence"/>
</dbReference>
<evidence type="ECO:0000313" key="2">
    <source>
        <dbReference type="Proteomes" id="UP001140502"/>
    </source>
</evidence>
<protein>
    <recommendedName>
        <fullName evidence="3">Fucose-specific lectin</fullName>
    </recommendedName>
</protein>
<keyword evidence="2" id="KW-1185">Reference proteome</keyword>
<organism evidence="1 2">
    <name type="scientific">Fusarium piperis</name>
    <dbReference type="NCBI Taxonomy" id="1435070"/>
    <lineage>
        <taxon>Eukaryota</taxon>
        <taxon>Fungi</taxon>
        <taxon>Dikarya</taxon>
        <taxon>Ascomycota</taxon>
        <taxon>Pezizomycotina</taxon>
        <taxon>Sordariomycetes</taxon>
        <taxon>Hypocreomycetidae</taxon>
        <taxon>Hypocreales</taxon>
        <taxon>Nectriaceae</taxon>
        <taxon>Fusarium</taxon>
        <taxon>Fusarium solani species complex</taxon>
    </lineage>
</organism>
<accession>A0A9W8WCH7</accession>
<dbReference type="EMBL" id="JAPEUR010000117">
    <property type="protein sequence ID" value="KAJ4319847.1"/>
    <property type="molecule type" value="Genomic_DNA"/>
</dbReference>
<proteinExistence type="predicted"/>
<sequence>MPVTLPEDVVAIDTGSKSLLFYVTADGNSHNRLSYLESPDDSGTGDYRTKKILTALDKNDDAQDIIVSSKNKQVAAVTWNGSEIRVYYVADRTEHLREVCRGPDGQWRIGSLGYSDGNKVVVRANTSISASVHTYGGGNYNLRVFAAEEGQINDDDLPQISVYKFVHDETNKKARWAGQYITNATKKY</sequence>